<gene>
    <name evidence="1" type="primary">cyp189A7</name>
    <name evidence="1" type="ORF">I553_4682</name>
</gene>
<sequence>MYFDPYNVELNADPYGMFRRLREEAPCTTTSNTTSTR</sequence>
<name>X8AHU1_MYCXE</name>
<organism evidence="1">
    <name type="scientific">Mycobacterium xenopi 4042</name>
    <dbReference type="NCBI Taxonomy" id="1299334"/>
    <lineage>
        <taxon>Bacteria</taxon>
        <taxon>Bacillati</taxon>
        <taxon>Actinomycetota</taxon>
        <taxon>Actinomycetes</taxon>
        <taxon>Mycobacteriales</taxon>
        <taxon>Mycobacteriaceae</taxon>
        <taxon>Mycobacterium</taxon>
    </lineage>
</organism>
<dbReference type="EMBL" id="JAOB01000060">
    <property type="protein sequence ID" value="EUA30425.1"/>
    <property type="molecule type" value="Genomic_DNA"/>
</dbReference>
<evidence type="ECO:0000313" key="1">
    <source>
        <dbReference type="EMBL" id="EUA30425.1"/>
    </source>
</evidence>
<reference evidence="1" key="1">
    <citation type="submission" date="2014-01" db="EMBL/GenBank/DDBJ databases">
        <authorList>
            <person name="Brown-Elliot B."/>
            <person name="Wallace R."/>
            <person name="Lenaerts A."/>
            <person name="Ordway D."/>
            <person name="DeGroote M.A."/>
            <person name="Parker T."/>
            <person name="Sizemore C."/>
            <person name="Tallon L.J."/>
            <person name="Sadzewicz L.K."/>
            <person name="Sengamalay N."/>
            <person name="Fraser C.M."/>
            <person name="Hine E."/>
            <person name="Shefchek K.A."/>
            <person name="Das S.P."/>
            <person name="Tettelin H."/>
        </authorList>
    </citation>
    <scope>NUCLEOTIDE SEQUENCE [LARGE SCALE GENOMIC DNA]</scope>
    <source>
        <strain evidence="1">4042</strain>
    </source>
</reference>
<protein>
    <submittedName>
        <fullName evidence="1">Putative cytochrome P450</fullName>
    </submittedName>
</protein>
<dbReference type="PATRIC" id="fig|1299334.3.peg.6356"/>
<comment type="caution">
    <text evidence="1">The sequence shown here is derived from an EMBL/GenBank/DDBJ whole genome shotgun (WGS) entry which is preliminary data.</text>
</comment>
<proteinExistence type="predicted"/>
<accession>X8AHU1</accession>
<dbReference type="AlphaFoldDB" id="X8AHU1"/>